<dbReference type="Proteomes" id="UP000293671">
    <property type="component" value="Unassembled WGS sequence"/>
</dbReference>
<dbReference type="GO" id="GO:0016757">
    <property type="term" value="F:glycosyltransferase activity"/>
    <property type="evidence" value="ECO:0007669"/>
    <property type="project" value="InterPro"/>
</dbReference>
<name>A0A4Q7VPE5_9BURK</name>
<dbReference type="EMBL" id="SHKP01000006">
    <property type="protein sequence ID" value="RZT98114.1"/>
    <property type="molecule type" value="Genomic_DNA"/>
</dbReference>
<dbReference type="SUPFAM" id="SSF53756">
    <property type="entry name" value="UDP-Glycosyltransferase/glycogen phosphorylase"/>
    <property type="match status" value="1"/>
</dbReference>
<feature type="domain" description="Glycosyl transferase family 1" evidence="1">
    <location>
        <begin position="144"/>
        <end position="283"/>
    </location>
</feature>
<dbReference type="RefSeq" id="WP_130432562.1">
    <property type="nucleotide sequence ID" value="NZ_SHKP01000006.1"/>
</dbReference>
<evidence type="ECO:0000313" key="3">
    <source>
        <dbReference type="Proteomes" id="UP000293671"/>
    </source>
</evidence>
<dbReference type="Pfam" id="PF00534">
    <property type="entry name" value="Glycos_transf_1"/>
    <property type="match status" value="1"/>
</dbReference>
<dbReference type="PANTHER" id="PTHR12526">
    <property type="entry name" value="GLYCOSYLTRANSFERASE"/>
    <property type="match status" value="1"/>
</dbReference>
<organism evidence="2 3">
    <name type="scientific">Rivibacter subsaxonicus</name>
    <dbReference type="NCBI Taxonomy" id="457575"/>
    <lineage>
        <taxon>Bacteria</taxon>
        <taxon>Pseudomonadati</taxon>
        <taxon>Pseudomonadota</taxon>
        <taxon>Betaproteobacteria</taxon>
        <taxon>Burkholderiales</taxon>
        <taxon>Rivibacter</taxon>
    </lineage>
</organism>
<sequence>MARAQILIVSPALAEANNGNWQTASRWARMLSIHHDVRLAQQWQGEPADALIALHARKSAASVARWRDEAGSRPLVLVLTGTDLYGDIATDAAAQRSLQLADRLVVLQPLGVNALPPALRHKAVVCVQSTPARRTLPRTGRHLRAIAIGHLRAEKAPQTLFAAARRLTAREDIFIDHIGAALDPALGAAAAALAREQPRYRWLGAQPHGATRARLQRAHLLVHPSALEGGAHVVIEAVTSGTPVLASRIDGNVGLLGVDYGGYFEPGDDAALAALLCQCRDDPLKLDALRLQCARRAPLFEPARERATLLALIKDLLELSDERP</sequence>
<keyword evidence="2" id="KW-0808">Transferase</keyword>
<evidence type="ECO:0000259" key="1">
    <source>
        <dbReference type="Pfam" id="PF00534"/>
    </source>
</evidence>
<dbReference type="OrthoDB" id="8563324at2"/>
<protein>
    <submittedName>
        <fullName evidence="2">Putative glycosyltransferase (TIGR04348 family)</fullName>
    </submittedName>
</protein>
<dbReference type="InterPro" id="IPR001296">
    <property type="entry name" value="Glyco_trans_1"/>
</dbReference>
<evidence type="ECO:0000313" key="2">
    <source>
        <dbReference type="EMBL" id="RZT98114.1"/>
    </source>
</evidence>
<dbReference type="NCBIfam" id="TIGR04348">
    <property type="entry name" value="selenoneine biosynthesis selenosugar synthase SenB"/>
    <property type="match status" value="1"/>
</dbReference>
<dbReference type="InterPro" id="IPR027627">
    <property type="entry name" value="Glycosyltransferase_put"/>
</dbReference>
<dbReference type="AlphaFoldDB" id="A0A4Q7VPE5"/>
<comment type="caution">
    <text evidence="2">The sequence shown here is derived from an EMBL/GenBank/DDBJ whole genome shotgun (WGS) entry which is preliminary data.</text>
</comment>
<dbReference type="Gene3D" id="3.40.50.2000">
    <property type="entry name" value="Glycogen Phosphorylase B"/>
    <property type="match status" value="1"/>
</dbReference>
<accession>A0A4Q7VPE5</accession>
<proteinExistence type="predicted"/>
<reference evidence="2 3" key="1">
    <citation type="submission" date="2019-02" db="EMBL/GenBank/DDBJ databases">
        <title>Genomic Encyclopedia of Type Strains, Phase IV (KMG-IV): sequencing the most valuable type-strain genomes for metagenomic binning, comparative biology and taxonomic classification.</title>
        <authorList>
            <person name="Goeker M."/>
        </authorList>
    </citation>
    <scope>NUCLEOTIDE SEQUENCE [LARGE SCALE GENOMIC DNA]</scope>
    <source>
        <strain evidence="2 3">DSM 19570</strain>
    </source>
</reference>
<gene>
    <name evidence="2" type="ORF">EV670_2520</name>
</gene>
<keyword evidence="3" id="KW-1185">Reference proteome</keyword>